<protein>
    <submittedName>
        <fullName evidence="3">Stage II sporulation protein P</fullName>
    </submittedName>
</protein>
<comment type="caution">
    <text evidence="3">The sequence shown here is derived from an EMBL/GenBank/DDBJ whole genome shotgun (WGS) entry which is preliminary data.</text>
</comment>
<dbReference type="NCBIfam" id="TIGR02867">
    <property type="entry name" value="spore_II_P"/>
    <property type="match status" value="1"/>
</dbReference>
<accession>A0A317KY92</accession>
<sequence>MRRKISRNRRVLLLSKHKVFVILSFFIAGFFAVFILVGIMTSLEPNYRVSSSTVKKWTTNVDEIHFLSLMLLENRLFKEAIPEDKAEFSPWKFIFEVGTNIRLHDVRSLVSRELPGFDLYDRQILIAGEGTDYTNLTVESTPPLDIVLEEREATVPEEKKEQEKPAEKEPKQQTTGEKEVVFIYNTHNRESFLPYLPKTDNPNDAFHPEVNITKVSDQLAKDLERNGIGSTVDHTDIGSILVDKGWNYSTHSYTASKEVVETALQSNKDLNFVFDIHRDSMRADVTTKEINGKEYAKIMFVIGGDNPNHEKNSALAAALHEKLEKKYPGLSRGVEMYAGAGRNGVYNQDVSENALTIEMGGVDNTMEQLYNTTEVFAEVFSEYYWNAEKVSTE</sequence>
<dbReference type="RefSeq" id="WP_109984146.1">
    <property type="nucleotide sequence ID" value="NZ_JAJUIE010000042.1"/>
</dbReference>
<feature type="transmembrane region" description="Helical" evidence="2">
    <location>
        <begin position="20"/>
        <end position="43"/>
    </location>
</feature>
<dbReference type="Pfam" id="PF07454">
    <property type="entry name" value="SpoIIP"/>
    <property type="match status" value="1"/>
</dbReference>
<evidence type="ECO:0000313" key="3">
    <source>
        <dbReference type="EMBL" id="PWU68467.1"/>
    </source>
</evidence>
<dbReference type="EMBL" id="QGTD01000008">
    <property type="protein sequence ID" value="PWU68467.1"/>
    <property type="molecule type" value="Genomic_DNA"/>
</dbReference>
<feature type="region of interest" description="Disordered" evidence="1">
    <location>
        <begin position="154"/>
        <end position="176"/>
    </location>
</feature>
<keyword evidence="2" id="KW-1133">Transmembrane helix</keyword>
<organism evidence="3 4">
    <name type="scientific">Gracilibacillus dipsosauri</name>
    <dbReference type="NCBI Taxonomy" id="178340"/>
    <lineage>
        <taxon>Bacteria</taxon>
        <taxon>Bacillati</taxon>
        <taxon>Bacillota</taxon>
        <taxon>Bacilli</taxon>
        <taxon>Bacillales</taxon>
        <taxon>Bacillaceae</taxon>
        <taxon>Gracilibacillus</taxon>
    </lineage>
</organism>
<name>A0A317KY92_9BACI</name>
<keyword evidence="2" id="KW-0472">Membrane</keyword>
<proteinExistence type="predicted"/>
<reference evidence="3 4" key="1">
    <citation type="submission" date="2018-05" db="EMBL/GenBank/DDBJ databases">
        <title>Genomic analysis of Gracilibacillus dipsosauri DD1 reveals novel features of a salt-tolerant amylase.</title>
        <authorList>
            <person name="Deutch C.E."/>
            <person name="Yang S."/>
        </authorList>
    </citation>
    <scope>NUCLEOTIDE SEQUENCE [LARGE SCALE GENOMIC DNA]</scope>
    <source>
        <strain evidence="3 4">DD1</strain>
    </source>
</reference>
<evidence type="ECO:0000256" key="1">
    <source>
        <dbReference type="SAM" id="MobiDB-lite"/>
    </source>
</evidence>
<gene>
    <name evidence="3" type="ORF">DLJ74_08455</name>
</gene>
<keyword evidence="4" id="KW-1185">Reference proteome</keyword>
<dbReference type="InterPro" id="IPR010897">
    <property type="entry name" value="Spore_II_P"/>
</dbReference>
<evidence type="ECO:0000313" key="4">
    <source>
        <dbReference type="Proteomes" id="UP000245624"/>
    </source>
</evidence>
<evidence type="ECO:0000256" key="2">
    <source>
        <dbReference type="SAM" id="Phobius"/>
    </source>
</evidence>
<dbReference type="AlphaFoldDB" id="A0A317KY92"/>
<dbReference type="OrthoDB" id="1633470at2"/>
<dbReference type="SUPFAM" id="SSF53187">
    <property type="entry name" value="Zn-dependent exopeptidases"/>
    <property type="match status" value="1"/>
</dbReference>
<keyword evidence="2" id="KW-0812">Transmembrane</keyword>
<dbReference type="Proteomes" id="UP000245624">
    <property type="component" value="Unassembled WGS sequence"/>
</dbReference>